<reference evidence="1 2" key="1">
    <citation type="submission" date="2015-08" db="EMBL/GenBank/DDBJ databases">
        <authorList>
            <person name="Babu N.S."/>
            <person name="Beckwith C.J."/>
            <person name="Beseler K.G."/>
            <person name="Brison A."/>
            <person name="Carone J.V."/>
            <person name="Caskin T.P."/>
            <person name="Diamond M."/>
            <person name="Durham M.E."/>
            <person name="Foxe J.M."/>
            <person name="Go M."/>
            <person name="Henderson B.A."/>
            <person name="Jones I.B."/>
            <person name="McGettigan J.A."/>
            <person name="Micheletti S.J."/>
            <person name="Nasrallah M.E."/>
            <person name="Ortiz D."/>
            <person name="Piller C.R."/>
            <person name="Privatt S.R."/>
            <person name="Schneider S.L."/>
            <person name="Sharp S."/>
            <person name="Smith T.C."/>
            <person name="Stanton J.D."/>
            <person name="Ullery H.E."/>
            <person name="Wilson R.J."/>
            <person name="Serrano M.G."/>
            <person name="Buck G."/>
            <person name="Lee V."/>
            <person name="Wang Y."/>
            <person name="Carvalho R."/>
            <person name="Voegtly L."/>
            <person name="Shi R."/>
            <person name="Duckworth R."/>
            <person name="Johnson A."/>
            <person name="Loviza R."/>
            <person name="Walstead R."/>
            <person name="Shah Z."/>
            <person name="Kiflezghi M."/>
            <person name="Wade K."/>
            <person name="Ball S.L."/>
            <person name="Bradley K.W."/>
            <person name="Asai D.J."/>
            <person name="Bowman C.A."/>
            <person name="Russell D.A."/>
            <person name="Pope W.H."/>
            <person name="Jacobs-Sera D."/>
            <person name="Hendrix R.W."/>
            <person name="Hatfull G.F."/>
        </authorList>
    </citation>
    <scope>NUCLEOTIDE SEQUENCE [LARGE SCALE GENOMIC DNA]</scope>
    <source>
        <strain evidence="1 2">DSM 27648</strain>
    </source>
</reference>
<evidence type="ECO:0000313" key="1">
    <source>
        <dbReference type="EMBL" id="AKU95568.1"/>
    </source>
</evidence>
<proteinExistence type="predicted"/>
<dbReference type="KEGG" id="llu:AKJ09_02232"/>
<dbReference type="PATRIC" id="fig|1391654.3.peg.2251"/>
<gene>
    <name evidence="1" type="ORF">AKJ09_02232</name>
</gene>
<organism evidence="1 2">
    <name type="scientific">Labilithrix luteola</name>
    <dbReference type="NCBI Taxonomy" id="1391654"/>
    <lineage>
        <taxon>Bacteria</taxon>
        <taxon>Pseudomonadati</taxon>
        <taxon>Myxococcota</taxon>
        <taxon>Polyangia</taxon>
        <taxon>Polyangiales</taxon>
        <taxon>Labilitrichaceae</taxon>
        <taxon>Labilithrix</taxon>
    </lineage>
</organism>
<sequence>MLTRALAFLGSLCTVGSRKWSPQKSNDFVELHRNRASVDGRPCAPACNLPTDMIASPSSRARWSWSFAAFAALAGCGAQSAADAGPEPGDAGLDVAPDAPRDNGFVCAAVCDGGCPTGSHACGGACSSDTDVATCGATCSPCAAAANANATCDGTACGLACVAGFGDCDHDAANGCEVPTTSDAANCGACGNACAAGVTCHEGACGCGGAVGAVDQAQPLATSGQYVNASVGGVGQSFTAGKTGLLTGIEMKLDVCTTMPGFSLHMVVSDAAGNALGTGDVPLVAPPLTCTGYTGLPSGPPGAGYFDLGSSCITVTAGTAYRFDVTLAGPPTKCNGGKCSAGQAVGVCISDNDCQPQPGYTFSTANPYPGGHDTRGGTAWDLAFRTYVR</sequence>
<evidence type="ECO:0008006" key="3">
    <source>
        <dbReference type="Google" id="ProtNLM"/>
    </source>
</evidence>
<dbReference type="AlphaFoldDB" id="A0A0K1PPW6"/>
<protein>
    <recommendedName>
        <fullName evidence="3">Tryptophan synthase alpha chain</fullName>
    </recommendedName>
</protein>
<dbReference type="EMBL" id="CP012333">
    <property type="protein sequence ID" value="AKU95568.1"/>
    <property type="molecule type" value="Genomic_DNA"/>
</dbReference>
<keyword evidence="2" id="KW-1185">Reference proteome</keyword>
<dbReference type="Proteomes" id="UP000064967">
    <property type="component" value="Chromosome"/>
</dbReference>
<name>A0A0K1PPW6_9BACT</name>
<evidence type="ECO:0000313" key="2">
    <source>
        <dbReference type="Proteomes" id="UP000064967"/>
    </source>
</evidence>
<accession>A0A0K1PPW6</accession>